<dbReference type="SUPFAM" id="SSF81383">
    <property type="entry name" value="F-box domain"/>
    <property type="match status" value="1"/>
</dbReference>
<comment type="caution">
    <text evidence="2">The sequence shown here is derived from an EMBL/GenBank/DDBJ whole genome shotgun (WGS) entry which is preliminary data.</text>
</comment>
<evidence type="ECO:0000313" key="2">
    <source>
        <dbReference type="EMBL" id="KAJ5378655.1"/>
    </source>
</evidence>
<feature type="domain" description="F-box" evidence="1">
    <location>
        <begin position="7"/>
        <end position="54"/>
    </location>
</feature>
<evidence type="ECO:0000259" key="1">
    <source>
        <dbReference type="PROSITE" id="PS50181"/>
    </source>
</evidence>
<name>A0A9W9VGG9_9EURO</name>
<proteinExistence type="predicted"/>
<protein>
    <recommendedName>
        <fullName evidence="1">F-box domain-containing protein</fullName>
    </recommendedName>
</protein>
<dbReference type="SMART" id="SM00256">
    <property type="entry name" value="FBOX"/>
    <property type="match status" value="1"/>
</dbReference>
<gene>
    <name evidence="2" type="ORF">N7509_011774</name>
</gene>
<organism evidence="2 3">
    <name type="scientific">Penicillium cosmopolitanum</name>
    <dbReference type="NCBI Taxonomy" id="1131564"/>
    <lineage>
        <taxon>Eukaryota</taxon>
        <taxon>Fungi</taxon>
        <taxon>Dikarya</taxon>
        <taxon>Ascomycota</taxon>
        <taxon>Pezizomycotina</taxon>
        <taxon>Eurotiomycetes</taxon>
        <taxon>Eurotiomycetidae</taxon>
        <taxon>Eurotiales</taxon>
        <taxon>Aspergillaceae</taxon>
        <taxon>Penicillium</taxon>
    </lineage>
</organism>
<sequence>MSSSQSTKAVGRLPVELWELILLQLDLPTLLTSATRVCHAWAALIQESTVLQQFLFFAPESDVQRVDKTHNLLLVDAFSSLFPKHETDEDYFQCKFTLASWNLAKYPEKQIAYLRPNASWRRMLVQQPPVYRIGLMIESFGHHINFVKYYEIPGDSSRTKNGIRMEDVFEEIFINPDLRFEDPQANWRGCFSPIMSQKLETLQKLLHRNLDVGLVLQTTTVDPEFGDMDEEDGGNMEEKKNFELGSKIYEMIETKYQKQGCKPKTTENGWWTKLEGSSNWD</sequence>
<accession>A0A9W9VGG9</accession>
<keyword evidence="3" id="KW-1185">Reference proteome</keyword>
<dbReference type="RefSeq" id="XP_056482441.1">
    <property type="nucleotide sequence ID" value="XM_056636411.1"/>
</dbReference>
<dbReference type="Gene3D" id="1.20.1280.50">
    <property type="match status" value="1"/>
</dbReference>
<dbReference type="EMBL" id="JAPZBU010000011">
    <property type="protein sequence ID" value="KAJ5378655.1"/>
    <property type="molecule type" value="Genomic_DNA"/>
</dbReference>
<dbReference type="GeneID" id="81375391"/>
<dbReference type="InterPro" id="IPR001810">
    <property type="entry name" value="F-box_dom"/>
</dbReference>
<reference evidence="2" key="2">
    <citation type="journal article" date="2023" name="IMA Fungus">
        <title>Comparative genomic study of the Penicillium genus elucidates a diverse pangenome and 15 lateral gene transfer events.</title>
        <authorList>
            <person name="Petersen C."/>
            <person name="Sorensen T."/>
            <person name="Nielsen M.R."/>
            <person name="Sondergaard T.E."/>
            <person name="Sorensen J.L."/>
            <person name="Fitzpatrick D.A."/>
            <person name="Frisvad J.C."/>
            <person name="Nielsen K.L."/>
        </authorList>
    </citation>
    <scope>NUCLEOTIDE SEQUENCE</scope>
    <source>
        <strain evidence="2">IBT 29677</strain>
    </source>
</reference>
<reference evidence="2" key="1">
    <citation type="submission" date="2022-12" db="EMBL/GenBank/DDBJ databases">
        <authorList>
            <person name="Petersen C."/>
        </authorList>
    </citation>
    <scope>NUCLEOTIDE SEQUENCE</scope>
    <source>
        <strain evidence="2">IBT 29677</strain>
    </source>
</reference>
<dbReference type="PROSITE" id="PS50181">
    <property type="entry name" value="FBOX"/>
    <property type="match status" value="1"/>
</dbReference>
<dbReference type="Proteomes" id="UP001147747">
    <property type="component" value="Unassembled WGS sequence"/>
</dbReference>
<dbReference type="InterPro" id="IPR036047">
    <property type="entry name" value="F-box-like_dom_sf"/>
</dbReference>
<evidence type="ECO:0000313" key="3">
    <source>
        <dbReference type="Proteomes" id="UP001147747"/>
    </source>
</evidence>
<dbReference type="AlphaFoldDB" id="A0A9W9VGG9"/>
<dbReference type="OrthoDB" id="3800738at2759"/>